<evidence type="ECO:0000313" key="3">
    <source>
        <dbReference type="Proteomes" id="UP000287872"/>
    </source>
</evidence>
<organism evidence="2 3">
    <name type="scientific">Clostridium tagluense</name>
    <dbReference type="NCBI Taxonomy" id="360422"/>
    <lineage>
        <taxon>Bacteria</taxon>
        <taxon>Bacillati</taxon>
        <taxon>Bacillota</taxon>
        <taxon>Clostridia</taxon>
        <taxon>Eubacteriales</taxon>
        <taxon>Clostridiaceae</taxon>
        <taxon>Clostridium</taxon>
    </lineage>
</organism>
<comment type="caution">
    <text evidence="2">The sequence shown here is derived from an EMBL/GenBank/DDBJ whole genome shotgun (WGS) entry which is preliminary data.</text>
</comment>
<protein>
    <submittedName>
        <fullName evidence="2">Uncharacterized protein</fullName>
    </submittedName>
</protein>
<dbReference type="Proteomes" id="UP000287872">
    <property type="component" value="Unassembled WGS sequence"/>
</dbReference>
<dbReference type="RefSeq" id="WP_164948749.1">
    <property type="nucleotide sequence ID" value="NZ_BHYK01000007.1"/>
</dbReference>
<name>A0A401UK87_9CLOT</name>
<dbReference type="EMBL" id="BHYK01000007">
    <property type="protein sequence ID" value="GCD09879.1"/>
    <property type="molecule type" value="Genomic_DNA"/>
</dbReference>
<feature type="region of interest" description="Disordered" evidence="1">
    <location>
        <begin position="1"/>
        <end position="47"/>
    </location>
</feature>
<proteinExistence type="predicted"/>
<evidence type="ECO:0000256" key="1">
    <source>
        <dbReference type="SAM" id="MobiDB-lite"/>
    </source>
</evidence>
<keyword evidence="3" id="KW-1185">Reference proteome</keyword>
<dbReference type="AlphaFoldDB" id="A0A401UK87"/>
<dbReference type="GeneID" id="77240762"/>
<accession>A0A401UK87</accession>
<reference evidence="2 3" key="1">
    <citation type="submission" date="2018-11" db="EMBL/GenBank/DDBJ databases">
        <title>Genome sequencing and assembly of Clostridium tagluense strain A121.</title>
        <authorList>
            <person name="Murakami T."/>
            <person name="Segawa T."/>
            <person name="Shcherbakova V.A."/>
            <person name="Mori H."/>
            <person name="Yoshimura Y."/>
        </authorList>
    </citation>
    <scope>NUCLEOTIDE SEQUENCE [LARGE SCALE GENOMIC DNA]</scope>
    <source>
        <strain evidence="2 3">A121</strain>
    </source>
</reference>
<feature type="compositionally biased region" description="Polar residues" evidence="1">
    <location>
        <begin position="28"/>
        <end position="47"/>
    </location>
</feature>
<feature type="compositionally biased region" description="Basic and acidic residues" evidence="1">
    <location>
        <begin position="1"/>
        <end position="11"/>
    </location>
</feature>
<evidence type="ECO:0000313" key="2">
    <source>
        <dbReference type="EMBL" id="GCD09879.1"/>
    </source>
</evidence>
<gene>
    <name evidence="2" type="ORF">Ctaglu_15020</name>
</gene>
<sequence length="47" mass="5151">MSQNKNIKEKNQNTIANSEDSKNAKNGYMSNGNASKTAAQQGTKNKY</sequence>